<dbReference type="Gene3D" id="3.20.20.140">
    <property type="entry name" value="Metal-dependent hydrolases"/>
    <property type="match status" value="1"/>
</dbReference>
<keyword evidence="1 3" id="KW-0378">Hydrolase</keyword>
<evidence type="ECO:0000313" key="4">
    <source>
        <dbReference type="Proteomes" id="UP000523079"/>
    </source>
</evidence>
<keyword evidence="4" id="KW-1185">Reference proteome</keyword>
<gene>
    <name evidence="3" type="ORF">FHX74_000583</name>
</gene>
<sequence>MGVLFRDVLRWDREAPDGWTGPVDVRVAGPTIAAVGRPGERLQAAPGDRVVEAAGRRLLVPGLVNAHFHSPANHLKASVPSLPLELFMLFESPADPALTPSPREAYLRTLIGAVEMLQNGVTSVQDDAFLMPGPDPEIIDAVAQAYLDAGQRATLALDQPELTEAEKLPFVARLRADLGPRAGLLDQPAPVPAPQLLEAYDHLITRWHRAGDDRLRAAVSVSAPQRVSPDYFAALDDLATTHGLPLFAHLLETKPQRTLITEQPRFGGRSLVGWTHHLGLLRPHTNVIHAVWVDENDLALIADAGATIAHNPVSNLRLGSGVMPWRAVHRAGVPVALGTDEAICDDAVNLWPVVKTAGLVHNITGADPGDWPTPAEILDAVWTGGARAQRRAGELGAVEPGMLADLALLDLDRVAFTPFNDLREQLVHCEDGRDVVLTMVGGQVVAEHGRVTTVDQDAVLAEARELFARRRATVQQARRDAEELVPAYRRMVASAAATDVGFTRWVGR</sequence>
<dbReference type="EMBL" id="JACGWT010000001">
    <property type="protein sequence ID" value="MBA8792989.1"/>
    <property type="molecule type" value="Genomic_DNA"/>
</dbReference>
<dbReference type="Gene3D" id="2.30.40.10">
    <property type="entry name" value="Urease, subunit C, domain 1"/>
    <property type="match status" value="1"/>
</dbReference>
<dbReference type="RefSeq" id="WP_182558556.1">
    <property type="nucleotide sequence ID" value="NZ_JACGWT010000001.1"/>
</dbReference>
<evidence type="ECO:0000259" key="2">
    <source>
        <dbReference type="Pfam" id="PF01979"/>
    </source>
</evidence>
<dbReference type="SUPFAM" id="SSF51338">
    <property type="entry name" value="Composite domain of metallo-dependent hydrolases"/>
    <property type="match status" value="2"/>
</dbReference>
<dbReference type="SUPFAM" id="SSF51556">
    <property type="entry name" value="Metallo-dependent hydrolases"/>
    <property type="match status" value="1"/>
</dbReference>
<protein>
    <submittedName>
        <fullName evidence="3">Cytosine/adenosine deaminase-related metal-dependent hydrolase</fullName>
    </submittedName>
</protein>
<dbReference type="Pfam" id="PF01979">
    <property type="entry name" value="Amidohydro_1"/>
    <property type="match status" value="1"/>
</dbReference>
<dbReference type="GO" id="GO:0016810">
    <property type="term" value="F:hydrolase activity, acting on carbon-nitrogen (but not peptide) bonds"/>
    <property type="evidence" value="ECO:0007669"/>
    <property type="project" value="InterPro"/>
</dbReference>
<dbReference type="PANTHER" id="PTHR43794">
    <property type="entry name" value="AMINOHYDROLASE SSNA-RELATED"/>
    <property type="match status" value="1"/>
</dbReference>
<dbReference type="PANTHER" id="PTHR43794:SF11">
    <property type="entry name" value="AMIDOHYDROLASE-RELATED DOMAIN-CONTAINING PROTEIN"/>
    <property type="match status" value="1"/>
</dbReference>
<accession>A0A7W3P4K2</accession>
<evidence type="ECO:0000313" key="3">
    <source>
        <dbReference type="EMBL" id="MBA8792989.1"/>
    </source>
</evidence>
<dbReference type="InterPro" id="IPR011059">
    <property type="entry name" value="Metal-dep_hydrolase_composite"/>
</dbReference>
<organism evidence="3 4">
    <name type="scientific">Microlunatus kandeliicorticis</name>
    <dbReference type="NCBI Taxonomy" id="1759536"/>
    <lineage>
        <taxon>Bacteria</taxon>
        <taxon>Bacillati</taxon>
        <taxon>Actinomycetota</taxon>
        <taxon>Actinomycetes</taxon>
        <taxon>Propionibacteriales</taxon>
        <taxon>Propionibacteriaceae</taxon>
        <taxon>Microlunatus</taxon>
    </lineage>
</organism>
<dbReference type="InterPro" id="IPR050287">
    <property type="entry name" value="MTA/SAH_deaminase"/>
</dbReference>
<dbReference type="Proteomes" id="UP000523079">
    <property type="component" value="Unassembled WGS sequence"/>
</dbReference>
<dbReference type="AlphaFoldDB" id="A0A7W3P4K2"/>
<comment type="caution">
    <text evidence="3">The sequence shown here is derived from an EMBL/GenBank/DDBJ whole genome shotgun (WGS) entry which is preliminary data.</text>
</comment>
<name>A0A7W3P4K2_9ACTN</name>
<dbReference type="InterPro" id="IPR032466">
    <property type="entry name" value="Metal_Hydrolase"/>
</dbReference>
<proteinExistence type="predicted"/>
<feature type="domain" description="Amidohydrolase-related" evidence="2">
    <location>
        <begin position="59"/>
        <end position="445"/>
    </location>
</feature>
<dbReference type="InterPro" id="IPR006680">
    <property type="entry name" value="Amidohydro-rel"/>
</dbReference>
<evidence type="ECO:0000256" key="1">
    <source>
        <dbReference type="ARBA" id="ARBA00022801"/>
    </source>
</evidence>
<reference evidence="3 4" key="1">
    <citation type="submission" date="2020-07" db="EMBL/GenBank/DDBJ databases">
        <title>Sequencing the genomes of 1000 actinobacteria strains.</title>
        <authorList>
            <person name="Klenk H.-P."/>
        </authorList>
    </citation>
    <scope>NUCLEOTIDE SEQUENCE [LARGE SCALE GENOMIC DNA]</scope>
    <source>
        <strain evidence="3 4">DSM 100723</strain>
    </source>
</reference>